<gene>
    <name evidence="2" type="ORF">QR98_0009160</name>
</gene>
<dbReference type="Pfam" id="PF00057">
    <property type="entry name" value="Ldl_recept_a"/>
    <property type="match status" value="1"/>
</dbReference>
<dbReference type="InterPro" id="IPR002172">
    <property type="entry name" value="LDrepeatLR_classA_rpt"/>
</dbReference>
<proteinExistence type="predicted"/>
<comment type="caution">
    <text evidence="2">The sequence shown here is derived from an EMBL/GenBank/DDBJ whole genome shotgun (WGS) entry which is preliminary data.</text>
</comment>
<sequence>MLRFLVLSQNQRCPQNSFDCGSNHCIDRSLICDGTVQCGQIDELFFSCLLLGLLMALCLYFKYHYRLNEKLLPSDIKPKLYGTLNDDHSSISSCNYLDDDEKGTINHYKFVKNSILNSIKFYE</sequence>
<protein>
    <submittedName>
        <fullName evidence="2">Vitellogenin receptor-like protein</fullName>
    </submittedName>
</protein>
<accession>A0A131ZUN9</accession>
<evidence type="ECO:0000313" key="2">
    <source>
        <dbReference type="EMBL" id="KPM02502.1"/>
    </source>
</evidence>
<keyword evidence="1" id="KW-1015">Disulfide bond</keyword>
<evidence type="ECO:0000313" key="3">
    <source>
        <dbReference type="Proteomes" id="UP000616769"/>
    </source>
</evidence>
<reference evidence="2 3" key="1">
    <citation type="journal article" date="2015" name="Parasit. Vectors">
        <title>Draft genome of the scabies mite.</title>
        <authorList>
            <person name="Rider S.D.Jr."/>
            <person name="Morgan M.S."/>
            <person name="Arlian L.G."/>
        </authorList>
    </citation>
    <scope>NUCLEOTIDE SEQUENCE [LARGE SCALE GENOMIC DNA]</scope>
    <source>
        <strain evidence="2">Arlian Lab</strain>
    </source>
</reference>
<dbReference type="AlphaFoldDB" id="A0A131ZUN9"/>
<name>A0A131ZUN9_SARSC</name>
<evidence type="ECO:0000256" key="1">
    <source>
        <dbReference type="PROSITE-ProRule" id="PRU00124"/>
    </source>
</evidence>
<dbReference type="Gene3D" id="4.10.400.10">
    <property type="entry name" value="Low-density Lipoprotein Receptor"/>
    <property type="match status" value="1"/>
</dbReference>
<organism evidence="2 3">
    <name type="scientific">Sarcoptes scabiei</name>
    <name type="common">Itch mite</name>
    <name type="synonym">Acarus scabiei</name>
    <dbReference type="NCBI Taxonomy" id="52283"/>
    <lineage>
        <taxon>Eukaryota</taxon>
        <taxon>Metazoa</taxon>
        <taxon>Ecdysozoa</taxon>
        <taxon>Arthropoda</taxon>
        <taxon>Chelicerata</taxon>
        <taxon>Arachnida</taxon>
        <taxon>Acari</taxon>
        <taxon>Acariformes</taxon>
        <taxon>Sarcoptiformes</taxon>
        <taxon>Astigmata</taxon>
        <taxon>Psoroptidia</taxon>
        <taxon>Sarcoptoidea</taxon>
        <taxon>Sarcoptidae</taxon>
        <taxon>Sarcoptinae</taxon>
        <taxon>Sarcoptes</taxon>
    </lineage>
</organism>
<dbReference type="SUPFAM" id="SSF57424">
    <property type="entry name" value="LDL receptor-like module"/>
    <property type="match status" value="1"/>
</dbReference>
<dbReference type="PROSITE" id="PS50068">
    <property type="entry name" value="LDLRA_2"/>
    <property type="match status" value="1"/>
</dbReference>
<dbReference type="VEuPathDB" id="VectorBase:SSCA010135"/>
<dbReference type="EMBL" id="JXLN01002093">
    <property type="protein sequence ID" value="KPM02502.1"/>
    <property type="molecule type" value="Genomic_DNA"/>
</dbReference>
<keyword evidence="2" id="KW-0675">Receptor</keyword>
<dbReference type="Proteomes" id="UP000616769">
    <property type="component" value="Unassembled WGS sequence"/>
</dbReference>
<feature type="disulfide bond" evidence="1">
    <location>
        <begin position="20"/>
        <end position="38"/>
    </location>
</feature>
<feature type="disulfide bond" evidence="1">
    <location>
        <begin position="13"/>
        <end position="25"/>
    </location>
</feature>
<dbReference type="CDD" id="cd00112">
    <property type="entry name" value="LDLa"/>
    <property type="match status" value="1"/>
</dbReference>
<dbReference type="InterPro" id="IPR036055">
    <property type="entry name" value="LDL_receptor-like_sf"/>
</dbReference>
<comment type="caution">
    <text evidence="1">Lacks conserved residue(s) required for the propagation of feature annotation.</text>
</comment>